<proteinExistence type="evidence at transcript level"/>
<dbReference type="AlphaFoldDB" id="I6QMZ0"/>
<dbReference type="EMBL" id="JQ837820">
    <property type="protein sequence ID" value="AFM38793.1"/>
    <property type="molecule type" value="mRNA"/>
</dbReference>
<accession>I6QMZ0</accession>
<name>I6QMZ0_MACNP</name>
<dbReference type="Gene3D" id="3.30.60.30">
    <property type="match status" value="1"/>
</dbReference>
<dbReference type="SUPFAM" id="SSF100895">
    <property type="entry name" value="Kazal-type serine protease inhibitors"/>
    <property type="match status" value="1"/>
</dbReference>
<evidence type="ECO:0000259" key="2">
    <source>
        <dbReference type="PROSITE" id="PS51465"/>
    </source>
</evidence>
<dbReference type="PROSITE" id="PS51465">
    <property type="entry name" value="KAZAL_2"/>
    <property type="match status" value="1"/>
</dbReference>
<organism evidence="3">
    <name type="scientific">Macrobrachium nipponense</name>
    <name type="common">Oriental river shrimp</name>
    <name type="synonym">Palaemon nipponensis</name>
    <dbReference type="NCBI Taxonomy" id="159736"/>
    <lineage>
        <taxon>Eukaryota</taxon>
        <taxon>Metazoa</taxon>
        <taxon>Ecdysozoa</taxon>
        <taxon>Arthropoda</taxon>
        <taxon>Crustacea</taxon>
        <taxon>Multicrustacea</taxon>
        <taxon>Malacostraca</taxon>
        <taxon>Eumalacostraca</taxon>
        <taxon>Eucarida</taxon>
        <taxon>Decapoda</taxon>
        <taxon>Pleocyemata</taxon>
        <taxon>Caridea</taxon>
        <taxon>Palaemonoidea</taxon>
        <taxon>Palaemonidae</taxon>
        <taxon>Macrobrachium</taxon>
    </lineage>
</organism>
<feature type="signal peptide" evidence="1">
    <location>
        <begin position="1"/>
        <end position="21"/>
    </location>
</feature>
<evidence type="ECO:0000313" key="3">
    <source>
        <dbReference type="EMBL" id="AFM38793.1"/>
    </source>
</evidence>
<feature type="chain" id="PRO_5003705705" evidence="1">
    <location>
        <begin position="22"/>
        <end position="87"/>
    </location>
</feature>
<dbReference type="CDD" id="cd00104">
    <property type="entry name" value="KAZAL_FS"/>
    <property type="match status" value="1"/>
</dbReference>
<keyword evidence="1" id="KW-0732">Signal</keyword>
<dbReference type="Pfam" id="PF07648">
    <property type="entry name" value="Kazal_2"/>
    <property type="match status" value="1"/>
</dbReference>
<dbReference type="InterPro" id="IPR036058">
    <property type="entry name" value="Kazal_dom_sf"/>
</dbReference>
<dbReference type="InterPro" id="IPR002350">
    <property type="entry name" value="Kazal_dom"/>
</dbReference>
<evidence type="ECO:0000256" key="1">
    <source>
        <dbReference type="SAM" id="SignalP"/>
    </source>
</evidence>
<dbReference type="SMART" id="SM00280">
    <property type="entry name" value="KAZAL"/>
    <property type="match status" value="1"/>
</dbReference>
<feature type="domain" description="Kazal-like" evidence="2">
    <location>
        <begin position="27"/>
        <end position="80"/>
    </location>
</feature>
<protein>
    <submittedName>
        <fullName evidence="3">Kazal-type serine proteinase inhibitor</fullName>
    </submittedName>
</protein>
<reference evidence="3" key="1">
    <citation type="submission" date="2012-03" db="EMBL/GenBank/DDBJ databases">
        <title>Molecular cloning, characterization and expression analysis of Kazal-type serine proteinase inhibitor gene from Macrobrachium nipponense.</title>
        <authorList>
            <person name="Fu H."/>
            <person name="Zhang X."/>
            <person name="Wu Y."/>
            <person name="Gong Y."/>
            <person name="Jiang S."/>
            <person name="Xiong Y."/>
            <person name="Qiao H."/>
        </authorList>
    </citation>
    <scope>NUCLEOTIDE SEQUENCE</scope>
</reference>
<sequence length="87" mass="9319">MKSSIFTSCLAMTILIGVASGQPYFVSPQQDYCAPNFQCPTVVSEVCATDGQTYINECFARVAACGSPDLRILHPGSCGLVPKRGLW</sequence>